<feature type="transmembrane region" description="Helical" evidence="1">
    <location>
        <begin position="287"/>
        <end position="310"/>
    </location>
</feature>
<dbReference type="Pfam" id="PF20163">
    <property type="entry name" value="DUF6536"/>
    <property type="match status" value="1"/>
</dbReference>
<feature type="domain" description="DUF6536" evidence="2">
    <location>
        <begin position="2"/>
        <end position="102"/>
    </location>
</feature>
<dbReference type="InterPro" id="IPR046623">
    <property type="entry name" value="DUF6536"/>
</dbReference>
<evidence type="ECO:0000256" key="1">
    <source>
        <dbReference type="SAM" id="Phobius"/>
    </source>
</evidence>
<feature type="transmembrane region" description="Helical" evidence="1">
    <location>
        <begin position="6"/>
        <end position="27"/>
    </location>
</feature>
<feature type="transmembrane region" description="Helical" evidence="1">
    <location>
        <begin position="492"/>
        <end position="516"/>
    </location>
</feature>
<dbReference type="AlphaFoldDB" id="R7YZS8"/>
<name>R7YZS8_CONA1</name>
<evidence type="ECO:0000313" key="4">
    <source>
        <dbReference type="Proteomes" id="UP000016924"/>
    </source>
</evidence>
<accession>R7YZS8</accession>
<reference evidence="4" key="1">
    <citation type="submission" date="2012-06" db="EMBL/GenBank/DDBJ databases">
        <title>The genome sequence of Coniosporium apollinis CBS 100218.</title>
        <authorList>
            <consortium name="The Broad Institute Genome Sequencing Platform"/>
            <person name="Cuomo C."/>
            <person name="Gorbushina A."/>
            <person name="Noack S."/>
            <person name="Walker B."/>
            <person name="Young S.K."/>
            <person name="Zeng Q."/>
            <person name="Gargeya S."/>
            <person name="Fitzgerald M."/>
            <person name="Haas B."/>
            <person name="Abouelleil A."/>
            <person name="Alvarado L."/>
            <person name="Arachchi H.M."/>
            <person name="Berlin A.M."/>
            <person name="Chapman S.B."/>
            <person name="Goldberg J."/>
            <person name="Griggs A."/>
            <person name="Gujja S."/>
            <person name="Hansen M."/>
            <person name="Howarth C."/>
            <person name="Imamovic A."/>
            <person name="Larimer J."/>
            <person name="McCowan C."/>
            <person name="Montmayeur A."/>
            <person name="Murphy C."/>
            <person name="Neiman D."/>
            <person name="Pearson M."/>
            <person name="Priest M."/>
            <person name="Roberts A."/>
            <person name="Saif S."/>
            <person name="Shea T."/>
            <person name="Sisk P."/>
            <person name="Sykes S."/>
            <person name="Wortman J."/>
            <person name="Nusbaum C."/>
            <person name="Birren B."/>
        </authorList>
    </citation>
    <scope>NUCLEOTIDE SEQUENCE [LARGE SCALE GENOMIC DNA]</scope>
    <source>
        <strain evidence="4">CBS 100218</strain>
    </source>
</reference>
<dbReference type="OrthoDB" id="5429634at2759"/>
<dbReference type="GeneID" id="19903863"/>
<dbReference type="PANTHER" id="PTHR35395">
    <property type="entry name" value="DUF6536 DOMAIN-CONTAINING PROTEIN"/>
    <property type="match status" value="1"/>
</dbReference>
<dbReference type="HOGENOM" id="CLU_010112_0_0_1"/>
<dbReference type="Proteomes" id="UP000016924">
    <property type="component" value="Unassembled WGS sequence"/>
</dbReference>
<evidence type="ECO:0000259" key="2">
    <source>
        <dbReference type="Pfam" id="PF20163"/>
    </source>
</evidence>
<gene>
    <name evidence="3" type="ORF">W97_06552</name>
</gene>
<feature type="transmembrane region" description="Helical" evidence="1">
    <location>
        <begin position="536"/>
        <end position="558"/>
    </location>
</feature>
<keyword evidence="1" id="KW-1133">Transmembrane helix</keyword>
<evidence type="ECO:0000313" key="3">
    <source>
        <dbReference type="EMBL" id="EON67299.1"/>
    </source>
</evidence>
<feature type="transmembrane region" description="Helical" evidence="1">
    <location>
        <begin position="381"/>
        <end position="407"/>
    </location>
</feature>
<proteinExistence type="predicted"/>
<keyword evidence="1" id="KW-0472">Membrane</keyword>
<sequence length="628" mass="69133">MSRLSTAYHILINVLSTILLTASNYCMQILCAPTRDEVARAHRDGQGLDIGIISLRNLRYISKRKSTLFLSLALSSIPLHLFYNSAVFGVTIGRHYRVHYVSVNESDTITTLSAARTDLTNEEWWKMYSTQYLHDAADLYLIADRIGFKLDMHANGSWVLARPLVWENKNVINLPEEADVLVVGTTLNDNGTFQQKNWSHQVSYDLRNGHPASHYPGLIPWPQPTFINASISPLGIKNLLPNSGSKLIENNGGLWLNHSMDAAAVDPPLHIIHGLSTPTADGSKVQIALSFMLVVIACNIVKTMAMFLTLRELSSPRILTSGDAVASFLARPEYITLGMCTFGKHAMRNVCCLFRATLGAEPQLLRSMGVSLLALADTNRAFLCTAAIALVLVTVLLGVQQSSLSAWGTASSLRLNLAPQSFTAKGILINSFIANFPQIVLSASYFAVNRLCTSMYFTEEWNSYASSRKGLRVSDAKGEQRDTYFLQLPYRWAVPLAVMCGILHWLLSQSIFLVRLDIHGENGQLIPSESKSACGYSQSSTLVFALVTVGCIVVILLLRLRHIKVGIPIAAHCSLAISAACHPPPDEEEPHLKPVQWGVVRNRFGGEIDHCTYSSEPVTAPEPGKRYA</sequence>
<dbReference type="OMA" id="PICITII"/>
<dbReference type="eggNOG" id="ENOG502RYAY">
    <property type="taxonomic scope" value="Eukaryota"/>
</dbReference>
<organism evidence="3 4">
    <name type="scientific">Coniosporium apollinis (strain CBS 100218)</name>
    <name type="common">Rock-inhabiting black yeast</name>
    <dbReference type="NCBI Taxonomy" id="1168221"/>
    <lineage>
        <taxon>Eukaryota</taxon>
        <taxon>Fungi</taxon>
        <taxon>Dikarya</taxon>
        <taxon>Ascomycota</taxon>
        <taxon>Pezizomycotina</taxon>
        <taxon>Dothideomycetes</taxon>
        <taxon>Dothideomycetes incertae sedis</taxon>
        <taxon>Coniosporium</taxon>
    </lineage>
</organism>
<feature type="transmembrane region" description="Helical" evidence="1">
    <location>
        <begin position="427"/>
        <end position="448"/>
    </location>
</feature>
<keyword evidence="1" id="KW-0812">Transmembrane</keyword>
<dbReference type="STRING" id="1168221.R7YZS8"/>
<keyword evidence="4" id="KW-1185">Reference proteome</keyword>
<dbReference type="EMBL" id="JH767586">
    <property type="protein sequence ID" value="EON67299.1"/>
    <property type="molecule type" value="Genomic_DNA"/>
</dbReference>
<dbReference type="PANTHER" id="PTHR35395:SF1">
    <property type="entry name" value="DUF6536 DOMAIN-CONTAINING PROTEIN"/>
    <property type="match status" value="1"/>
</dbReference>
<protein>
    <recommendedName>
        <fullName evidence="2">DUF6536 domain-containing protein</fullName>
    </recommendedName>
</protein>
<dbReference type="RefSeq" id="XP_007782616.1">
    <property type="nucleotide sequence ID" value="XM_007784426.1"/>
</dbReference>
<feature type="transmembrane region" description="Helical" evidence="1">
    <location>
        <begin position="66"/>
        <end position="83"/>
    </location>
</feature>